<protein>
    <recommendedName>
        <fullName evidence="1">Bacterial archaeo-eukaryotic release factor family 6 domain-containing protein</fullName>
    </recommendedName>
</protein>
<dbReference type="Pfam" id="PF18848">
    <property type="entry name" value="baeRF_family6"/>
    <property type="match status" value="1"/>
</dbReference>
<evidence type="ECO:0000259" key="1">
    <source>
        <dbReference type="Pfam" id="PF18848"/>
    </source>
</evidence>
<dbReference type="AlphaFoldDB" id="A0A6G9Q4X7"/>
<dbReference type="Proteomes" id="UP000465035">
    <property type="component" value="Chromosome"/>
</dbReference>
<evidence type="ECO:0000313" key="3">
    <source>
        <dbReference type="Proteomes" id="UP000465035"/>
    </source>
</evidence>
<evidence type="ECO:0000313" key="2">
    <source>
        <dbReference type="EMBL" id="QHB51834.1"/>
    </source>
</evidence>
<name>A0A6G9Q4X7_LENHI</name>
<dbReference type="InterPro" id="IPR040628">
    <property type="entry name" value="BaeRF_family6"/>
</dbReference>
<dbReference type="GeneID" id="69057980"/>
<dbReference type="RefSeq" id="WP_003553488.1">
    <property type="nucleotide sequence ID" value="NZ_CABKOL010000102.1"/>
</dbReference>
<accession>A0A6G9Q4X7</accession>
<feature type="domain" description="Bacterial archaeo-eukaryotic release factor family 6" evidence="1">
    <location>
        <begin position="118"/>
        <end position="257"/>
    </location>
</feature>
<sequence>MAIKTTVSELAKLPDMNAPVITLNLNLNKLAYDANEQLRVKNILKEIQKEIGPSIDSFVNEVNDLIRQELPYDGITMISDRSGSNVYYLIRTSVDEADYHTDNSIDFLLLLSASPNADYTLLELNRDNSKLYQLQNKRVSPLAVENYPLTVQDALGTELRGGELNFSGRGGQTQYHGHNETSQEKQIDQERYYHVLEDLLKDDPSLREHDFILMGLPQNINLFKKLNKALKLADISIDQSVQSLAPDKIAELVNKKIEDYNNTHSNEAITKVFRDKLFTDLNTIQNMLNSDQVRHLFVASRDEINGHDPESYAKINVMIKQALAQDANVSVVKEQPDMPLVSAVSH</sequence>
<gene>
    <name evidence="2" type="ORF">GQR93_06375</name>
</gene>
<proteinExistence type="predicted"/>
<organism evidence="2 3">
    <name type="scientific">Lentilactobacillus hilgardii</name>
    <name type="common">Lactobacillus hilgardii</name>
    <dbReference type="NCBI Taxonomy" id="1588"/>
    <lineage>
        <taxon>Bacteria</taxon>
        <taxon>Bacillati</taxon>
        <taxon>Bacillota</taxon>
        <taxon>Bacilli</taxon>
        <taxon>Lactobacillales</taxon>
        <taxon>Lactobacillaceae</taxon>
        <taxon>Lentilactobacillus</taxon>
    </lineage>
</organism>
<reference evidence="2 3" key="1">
    <citation type="submission" date="2019-12" db="EMBL/GenBank/DDBJ databases">
        <title>Lactobacillus hilgardii FLUB.</title>
        <authorList>
            <person name="Gustaw K."/>
        </authorList>
    </citation>
    <scope>NUCLEOTIDE SEQUENCE [LARGE SCALE GENOMIC DNA]</scope>
    <source>
        <strain evidence="2 3">FLUB</strain>
    </source>
</reference>
<dbReference type="EMBL" id="CP047121">
    <property type="protein sequence ID" value="QHB51834.1"/>
    <property type="molecule type" value="Genomic_DNA"/>
</dbReference>